<dbReference type="AlphaFoldDB" id="A0A0C3QFV3"/>
<evidence type="ECO:0000256" key="2">
    <source>
        <dbReference type="SAM" id="Phobius"/>
    </source>
</evidence>
<gene>
    <name evidence="3" type="ORF">M407DRAFT_155578</name>
</gene>
<sequence>MSSSQTVRVPSLVGGVPTKADFAPSIIFAVAYGLSVIPFIRRFINKDSRTWTLALGTLPFSIERVVVYAIRASQSHDHNLGDTLSKGKLVYQQVSFALGFVSFASDAVAFVRAVLVNTTLEDPNRGSVDKPRQRYWYRRASDIAGLLWMVSTVSGGVAYSKMPGSGDHQDQADQLYRLRYASASTALFFFVAYLVALLAIRRRIQWLDRRAIDWVCFILAVSCIVPIYRLVVLHYTTSFLNILPSTPPLYPSSSLTTTTSKATFYIFHSLPELILAWTIQTLNLRKVFNTGPFGDWRGSDRKYGIVQLREKGVYVDGVGVPKVVEEKENQGVTPEREQKKSKGFGIFKKFSRKDSDGSDGTTTRPSEAGADSNADLVRAV</sequence>
<feature type="transmembrane region" description="Helical" evidence="2">
    <location>
        <begin position="90"/>
        <end position="115"/>
    </location>
</feature>
<evidence type="ECO:0000313" key="3">
    <source>
        <dbReference type="EMBL" id="KIO30355.1"/>
    </source>
</evidence>
<feature type="transmembrane region" description="Helical" evidence="2">
    <location>
        <begin position="212"/>
        <end position="231"/>
    </location>
</feature>
<feature type="compositionally biased region" description="Basic and acidic residues" evidence="1">
    <location>
        <begin position="327"/>
        <end position="340"/>
    </location>
</feature>
<evidence type="ECO:0000313" key="4">
    <source>
        <dbReference type="Proteomes" id="UP000054248"/>
    </source>
</evidence>
<feature type="transmembrane region" description="Helical" evidence="2">
    <location>
        <begin position="136"/>
        <end position="160"/>
    </location>
</feature>
<feature type="transmembrane region" description="Helical" evidence="2">
    <location>
        <begin position="180"/>
        <end position="200"/>
    </location>
</feature>
<organism evidence="3 4">
    <name type="scientific">Tulasnella calospora MUT 4182</name>
    <dbReference type="NCBI Taxonomy" id="1051891"/>
    <lineage>
        <taxon>Eukaryota</taxon>
        <taxon>Fungi</taxon>
        <taxon>Dikarya</taxon>
        <taxon>Basidiomycota</taxon>
        <taxon>Agaricomycotina</taxon>
        <taxon>Agaricomycetes</taxon>
        <taxon>Cantharellales</taxon>
        <taxon>Tulasnellaceae</taxon>
        <taxon>Tulasnella</taxon>
    </lineage>
</organism>
<dbReference type="HOGENOM" id="CLU_060803_0_0_1"/>
<name>A0A0C3QFV3_9AGAM</name>
<evidence type="ECO:0000256" key="1">
    <source>
        <dbReference type="SAM" id="MobiDB-lite"/>
    </source>
</evidence>
<dbReference type="Proteomes" id="UP000054248">
    <property type="component" value="Unassembled WGS sequence"/>
</dbReference>
<feature type="transmembrane region" description="Helical" evidence="2">
    <location>
        <begin position="22"/>
        <end position="40"/>
    </location>
</feature>
<feature type="transmembrane region" description="Helical" evidence="2">
    <location>
        <begin position="52"/>
        <end position="70"/>
    </location>
</feature>
<reference evidence="4" key="2">
    <citation type="submission" date="2015-01" db="EMBL/GenBank/DDBJ databases">
        <title>Evolutionary Origins and Diversification of the Mycorrhizal Mutualists.</title>
        <authorList>
            <consortium name="DOE Joint Genome Institute"/>
            <consortium name="Mycorrhizal Genomics Consortium"/>
            <person name="Kohler A."/>
            <person name="Kuo A."/>
            <person name="Nagy L.G."/>
            <person name="Floudas D."/>
            <person name="Copeland A."/>
            <person name="Barry K.W."/>
            <person name="Cichocki N."/>
            <person name="Veneault-Fourrey C."/>
            <person name="LaButti K."/>
            <person name="Lindquist E.A."/>
            <person name="Lipzen A."/>
            <person name="Lundell T."/>
            <person name="Morin E."/>
            <person name="Murat C."/>
            <person name="Riley R."/>
            <person name="Ohm R."/>
            <person name="Sun H."/>
            <person name="Tunlid A."/>
            <person name="Henrissat B."/>
            <person name="Grigoriev I.V."/>
            <person name="Hibbett D.S."/>
            <person name="Martin F."/>
        </authorList>
    </citation>
    <scope>NUCLEOTIDE SEQUENCE [LARGE SCALE GENOMIC DNA]</scope>
    <source>
        <strain evidence="4">MUT 4182</strain>
    </source>
</reference>
<proteinExistence type="predicted"/>
<keyword evidence="4" id="KW-1185">Reference proteome</keyword>
<feature type="region of interest" description="Disordered" evidence="1">
    <location>
        <begin position="327"/>
        <end position="380"/>
    </location>
</feature>
<dbReference type="EMBL" id="KN822973">
    <property type="protein sequence ID" value="KIO30355.1"/>
    <property type="molecule type" value="Genomic_DNA"/>
</dbReference>
<protein>
    <submittedName>
        <fullName evidence="3">Uncharacterized protein</fullName>
    </submittedName>
</protein>
<accession>A0A0C3QFV3</accession>
<dbReference type="OrthoDB" id="2562239at2759"/>
<keyword evidence="2" id="KW-1133">Transmembrane helix</keyword>
<keyword evidence="2" id="KW-0812">Transmembrane</keyword>
<reference evidence="3 4" key="1">
    <citation type="submission" date="2014-04" db="EMBL/GenBank/DDBJ databases">
        <authorList>
            <consortium name="DOE Joint Genome Institute"/>
            <person name="Kuo A."/>
            <person name="Girlanda M."/>
            <person name="Perotto S."/>
            <person name="Kohler A."/>
            <person name="Nagy L.G."/>
            <person name="Floudas D."/>
            <person name="Copeland A."/>
            <person name="Barry K.W."/>
            <person name="Cichocki N."/>
            <person name="Veneault-Fourrey C."/>
            <person name="LaButti K."/>
            <person name="Lindquist E.A."/>
            <person name="Lipzen A."/>
            <person name="Lundell T."/>
            <person name="Morin E."/>
            <person name="Murat C."/>
            <person name="Sun H."/>
            <person name="Tunlid A."/>
            <person name="Henrissat B."/>
            <person name="Grigoriev I.V."/>
            <person name="Hibbett D.S."/>
            <person name="Martin F."/>
            <person name="Nordberg H.P."/>
            <person name="Cantor M.N."/>
            <person name="Hua S.X."/>
        </authorList>
    </citation>
    <scope>NUCLEOTIDE SEQUENCE [LARGE SCALE GENOMIC DNA]</scope>
    <source>
        <strain evidence="3 4">MUT 4182</strain>
    </source>
</reference>
<keyword evidence="2" id="KW-0472">Membrane</keyword>